<dbReference type="PANTHER" id="PTHR35317">
    <property type="entry name" value="OS04G0629600 PROTEIN"/>
    <property type="match status" value="1"/>
</dbReference>
<name>A0ABY9BDT9_VITVI</name>
<dbReference type="EMBL" id="CP126648">
    <property type="protein sequence ID" value="WJZ80950.1"/>
    <property type="molecule type" value="Genomic_DNA"/>
</dbReference>
<organism evidence="1 2">
    <name type="scientific">Vitis vinifera</name>
    <name type="common">Grape</name>
    <dbReference type="NCBI Taxonomy" id="29760"/>
    <lineage>
        <taxon>Eukaryota</taxon>
        <taxon>Viridiplantae</taxon>
        <taxon>Streptophyta</taxon>
        <taxon>Embryophyta</taxon>
        <taxon>Tracheophyta</taxon>
        <taxon>Spermatophyta</taxon>
        <taxon>Magnoliopsida</taxon>
        <taxon>eudicotyledons</taxon>
        <taxon>Gunneridae</taxon>
        <taxon>Pentapetalae</taxon>
        <taxon>rosids</taxon>
        <taxon>Vitales</taxon>
        <taxon>Vitaceae</taxon>
        <taxon>Viteae</taxon>
        <taxon>Vitis</taxon>
    </lineage>
</organism>
<evidence type="ECO:0008006" key="3">
    <source>
        <dbReference type="Google" id="ProtNLM"/>
    </source>
</evidence>
<reference evidence="1 2" key="1">
    <citation type="journal article" date="2023" name="Hortic Res">
        <title>The complete reference genome for grapevine (Vitis vinifera L.) genetics and breeding.</title>
        <authorList>
            <person name="Shi X."/>
            <person name="Cao S."/>
            <person name="Wang X."/>
            <person name="Huang S."/>
            <person name="Wang Y."/>
            <person name="Liu Z."/>
            <person name="Liu W."/>
            <person name="Leng X."/>
            <person name="Peng Y."/>
            <person name="Wang N."/>
            <person name="Wang Y."/>
            <person name="Ma Z."/>
            <person name="Xu X."/>
            <person name="Zhang F."/>
            <person name="Xue H."/>
            <person name="Zhong H."/>
            <person name="Wang Y."/>
            <person name="Zhang K."/>
            <person name="Velt A."/>
            <person name="Avia K."/>
            <person name="Holtgrawe D."/>
            <person name="Grimplet J."/>
            <person name="Matus J.T."/>
            <person name="Ware D."/>
            <person name="Wu X."/>
            <person name="Wang H."/>
            <person name="Liu C."/>
            <person name="Fang Y."/>
            <person name="Rustenholz C."/>
            <person name="Cheng Z."/>
            <person name="Xiao H."/>
            <person name="Zhou Y."/>
        </authorList>
    </citation>
    <scope>NUCLEOTIDE SEQUENCE [LARGE SCALE GENOMIC DNA]</scope>
    <source>
        <strain evidence="2">cv. Pinot noir / PN40024</strain>
        <tissue evidence="1">Leaf</tissue>
    </source>
</reference>
<accession>A0ABY9BDT9</accession>
<evidence type="ECO:0000313" key="2">
    <source>
        <dbReference type="Proteomes" id="UP001227230"/>
    </source>
</evidence>
<evidence type="ECO:0000313" key="1">
    <source>
        <dbReference type="EMBL" id="WJZ80950.1"/>
    </source>
</evidence>
<dbReference type="Proteomes" id="UP001227230">
    <property type="component" value="Chromosome 1"/>
</dbReference>
<protein>
    <recommendedName>
        <fullName evidence="3">Retrovirus-related Pol polyprotein from transposon TNT 1-94</fullName>
    </recommendedName>
</protein>
<gene>
    <name evidence="1" type="ORF">VitviT2T_000817</name>
</gene>
<keyword evidence="2" id="KW-1185">Reference proteome</keyword>
<dbReference type="PANTHER" id="PTHR35317:SF23">
    <property type="entry name" value="OS04G0629600 PROTEIN"/>
    <property type="match status" value="1"/>
</dbReference>
<dbReference type="Pfam" id="PF14223">
    <property type="entry name" value="Retrotran_gag_2"/>
    <property type="match status" value="1"/>
</dbReference>
<sequence>MEIDYAIRKYEPHKIIDTSILDEILLYERWEKSNRLSVMYIKTKNSVGIHGSIEQHENVRELLKAIDKQFIASDKALARTLIKKFTSLKLTGIKGVHKHIMEMRDIVAQLKKLEVEMSKSFLVHLILNTLPPHGSNQFRNIAFDIDHTESQLSTSNDRLFVVHNTPQVQMGAEQTIVEVQLVIEVPQAVGNISVDQVDQELPDTLNNKLNLILP</sequence>
<proteinExistence type="predicted"/>